<sequence>MTDTGVLEEAATGRTAAGQDTRKRQQILDGARRLFLSKGFDASSMGDIAQEAGVSKGTLYVYFDSKERLFHELVSLEKAAQYPAIFGLDADDHDVRAVLTRLGRQFVRFITKTHVVMATRTVIAIGERMPEIAVEFYEQGPRQCAGRLSEYLAPQVAAGILDIDDVYLAAAQFLDLAQSTIKLPILFGSPDRPSEARMDAVVDSAVNVFMAAYEVRPGSD</sequence>
<feature type="domain" description="HTH tetR-type" evidence="6">
    <location>
        <begin position="21"/>
        <end position="81"/>
    </location>
</feature>
<dbReference type="PROSITE" id="PS01081">
    <property type="entry name" value="HTH_TETR_1"/>
    <property type="match status" value="1"/>
</dbReference>
<feature type="DNA-binding region" description="H-T-H motif" evidence="4">
    <location>
        <begin position="44"/>
        <end position="63"/>
    </location>
</feature>
<dbReference type="Pfam" id="PF14246">
    <property type="entry name" value="TetR_C_7"/>
    <property type="match status" value="1"/>
</dbReference>
<dbReference type="OrthoDB" id="9816431at2"/>
<dbReference type="PANTHER" id="PTHR30055:SF146">
    <property type="entry name" value="HTH-TYPE TRANSCRIPTIONAL DUAL REGULATOR CECR"/>
    <property type="match status" value="1"/>
</dbReference>
<dbReference type="InterPro" id="IPR036271">
    <property type="entry name" value="Tet_transcr_reg_TetR-rel_C_sf"/>
</dbReference>
<dbReference type="InterPro" id="IPR001647">
    <property type="entry name" value="HTH_TetR"/>
</dbReference>
<evidence type="ECO:0000313" key="7">
    <source>
        <dbReference type="EMBL" id="SDB07975.1"/>
    </source>
</evidence>
<dbReference type="EMBL" id="FMXQ01000001">
    <property type="protein sequence ID" value="SDB07975.1"/>
    <property type="molecule type" value="Genomic_DNA"/>
</dbReference>
<dbReference type="STRING" id="665467.SAMN02982931_00646"/>
<evidence type="ECO:0000256" key="5">
    <source>
        <dbReference type="SAM" id="MobiDB-lite"/>
    </source>
</evidence>
<dbReference type="InterPro" id="IPR009057">
    <property type="entry name" value="Homeodomain-like_sf"/>
</dbReference>
<dbReference type="PRINTS" id="PR00455">
    <property type="entry name" value="HTHTETR"/>
</dbReference>
<dbReference type="Pfam" id="PF00440">
    <property type="entry name" value="TetR_N"/>
    <property type="match status" value="1"/>
</dbReference>
<dbReference type="InterPro" id="IPR023772">
    <property type="entry name" value="DNA-bd_HTH_TetR-type_CS"/>
</dbReference>
<dbReference type="FunFam" id="1.10.10.60:FF:000141">
    <property type="entry name" value="TetR family transcriptional regulator"/>
    <property type="match status" value="1"/>
</dbReference>
<evidence type="ECO:0000256" key="2">
    <source>
        <dbReference type="ARBA" id="ARBA00023125"/>
    </source>
</evidence>
<dbReference type="SUPFAM" id="SSF48498">
    <property type="entry name" value="Tetracyclin repressor-like, C-terminal domain"/>
    <property type="match status" value="1"/>
</dbReference>
<dbReference type="GO" id="GO:0003700">
    <property type="term" value="F:DNA-binding transcription factor activity"/>
    <property type="evidence" value="ECO:0007669"/>
    <property type="project" value="TreeGrafter"/>
</dbReference>
<keyword evidence="3" id="KW-0804">Transcription</keyword>
<reference evidence="7 8" key="1">
    <citation type="submission" date="2016-10" db="EMBL/GenBank/DDBJ databases">
        <authorList>
            <person name="de Groot N.N."/>
        </authorList>
    </citation>
    <scope>NUCLEOTIDE SEQUENCE [LARGE SCALE GENOMIC DNA]</scope>
    <source>
        <strain evidence="7 8">ATCC 35022</strain>
    </source>
</reference>
<proteinExistence type="predicted"/>
<feature type="region of interest" description="Disordered" evidence="5">
    <location>
        <begin position="1"/>
        <end position="22"/>
    </location>
</feature>
<evidence type="ECO:0000313" key="8">
    <source>
        <dbReference type="Proteomes" id="UP000199071"/>
    </source>
</evidence>
<dbReference type="Proteomes" id="UP000199071">
    <property type="component" value="Unassembled WGS sequence"/>
</dbReference>
<evidence type="ECO:0000256" key="4">
    <source>
        <dbReference type="PROSITE-ProRule" id="PRU00335"/>
    </source>
</evidence>
<dbReference type="PANTHER" id="PTHR30055">
    <property type="entry name" value="HTH-TYPE TRANSCRIPTIONAL REGULATOR RUTR"/>
    <property type="match status" value="1"/>
</dbReference>
<keyword evidence="1" id="KW-0805">Transcription regulation</keyword>
<gene>
    <name evidence="7" type="ORF">SAMN02982931_00646</name>
</gene>
<organism evidence="7 8">
    <name type="scientific">Bauldia litoralis</name>
    <dbReference type="NCBI Taxonomy" id="665467"/>
    <lineage>
        <taxon>Bacteria</taxon>
        <taxon>Pseudomonadati</taxon>
        <taxon>Pseudomonadota</taxon>
        <taxon>Alphaproteobacteria</taxon>
        <taxon>Hyphomicrobiales</taxon>
        <taxon>Kaistiaceae</taxon>
        <taxon>Bauldia</taxon>
    </lineage>
</organism>
<evidence type="ECO:0000259" key="6">
    <source>
        <dbReference type="PROSITE" id="PS50977"/>
    </source>
</evidence>
<keyword evidence="8" id="KW-1185">Reference proteome</keyword>
<accession>A0A1G6AHV6</accession>
<dbReference type="AlphaFoldDB" id="A0A1G6AHV6"/>
<evidence type="ECO:0000256" key="3">
    <source>
        <dbReference type="ARBA" id="ARBA00023163"/>
    </source>
</evidence>
<dbReference type="Gene3D" id="1.10.357.10">
    <property type="entry name" value="Tetracycline Repressor, domain 2"/>
    <property type="match status" value="1"/>
</dbReference>
<dbReference type="RefSeq" id="WP_090874737.1">
    <property type="nucleotide sequence ID" value="NZ_FMXQ01000001.1"/>
</dbReference>
<dbReference type="GO" id="GO:0000976">
    <property type="term" value="F:transcription cis-regulatory region binding"/>
    <property type="evidence" value="ECO:0007669"/>
    <property type="project" value="TreeGrafter"/>
</dbReference>
<dbReference type="Gene3D" id="1.10.10.60">
    <property type="entry name" value="Homeodomain-like"/>
    <property type="match status" value="1"/>
</dbReference>
<dbReference type="InterPro" id="IPR039536">
    <property type="entry name" value="TetR_C_Proteobacteria"/>
</dbReference>
<dbReference type="InterPro" id="IPR050109">
    <property type="entry name" value="HTH-type_TetR-like_transc_reg"/>
</dbReference>
<dbReference type="SUPFAM" id="SSF46689">
    <property type="entry name" value="Homeodomain-like"/>
    <property type="match status" value="1"/>
</dbReference>
<name>A0A1G6AHV6_9HYPH</name>
<protein>
    <submittedName>
        <fullName evidence="7">Transcriptional regulator, TetR family</fullName>
    </submittedName>
</protein>
<dbReference type="PROSITE" id="PS50977">
    <property type="entry name" value="HTH_TETR_2"/>
    <property type="match status" value="1"/>
</dbReference>
<keyword evidence="2 4" id="KW-0238">DNA-binding</keyword>
<evidence type="ECO:0000256" key="1">
    <source>
        <dbReference type="ARBA" id="ARBA00023015"/>
    </source>
</evidence>